<dbReference type="Pfam" id="PF02390">
    <property type="entry name" value="Methyltransf_4"/>
    <property type="match status" value="1"/>
</dbReference>
<name>A0A150LKK3_9BACI</name>
<proteinExistence type="inferred from homology"/>
<evidence type="ECO:0000256" key="3">
    <source>
        <dbReference type="ARBA" id="ARBA00022603"/>
    </source>
</evidence>
<comment type="function">
    <text evidence="2 9">Catalyzes the formation of N(7)-methylguanine at position 46 (m7G46) in tRNA.</text>
</comment>
<dbReference type="AlphaFoldDB" id="A0A150LKK3"/>
<dbReference type="EC" id="2.1.1.33" evidence="9"/>
<dbReference type="Gene3D" id="3.40.50.150">
    <property type="entry name" value="Vaccinia Virus protein VP39"/>
    <property type="match status" value="1"/>
</dbReference>
<feature type="binding site" evidence="9">
    <location>
        <position position="96"/>
    </location>
    <ligand>
        <name>S-adenosyl-L-methionine</name>
        <dbReference type="ChEBI" id="CHEBI:59789"/>
    </ligand>
</feature>
<dbReference type="RefSeq" id="WP_020156926.1">
    <property type="nucleotide sequence ID" value="NZ_JBAIZG010000042.1"/>
</dbReference>
<accession>A0A150LKK3</accession>
<dbReference type="InterPro" id="IPR055361">
    <property type="entry name" value="tRNA_methyltr_TrmB_bact"/>
</dbReference>
<evidence type="ECO:0000256" key="5">
    <source>
        <dbReference type="ARBA" id="ARBA00022691"/>
    </source>
</evidence>
<dbReference type="PANTHER" id="PTHR23417:SF14">
    <property type="entry name" value="PENTACOTRIPEPTIDE-REPEAT REGION OF PRORP DOMAIN-CONTAINING PROTEIN"/>
    <property type="match status" value="1"/>
</dbReference>
<reference evidence="11 13" key="2">
    <citation type="submission" date="2018-03" db="EMBL/GenBank/DDBJ databases">
        <authorList>
            <person name="Keele B.F."/>
        </authorList>
    </citation>
    <scope>NUCLEOTIDE SEQUENCE [LARGE SCALE GENOMIC DNA]</scope>
    <source>
        <strain evidence="11">ZCTH4_d</strain>
    </source>
</reference>
<feature type="binding site" evidence="9">
    <location>
        <position position="44"/>
    </location>
    <ligand>
        <name>S-adenosyl-L-methionine</name>
        <dbReference type="ChEBI" id="CHEBI:59789"/>
    </ligand>
</feature>
<comment type="catalytic activity">
    <reaction evidence="1 9">
        <text>guanosine(46) in tRNA + S-adenosyl-L-methionine = N(7)-methylguanosine(46) in tRNA + S-adenosyl-L-homocysteine</text>
        <dbReference type="Rhea" id="RHEA:42708"/>
        <dbReference type="Rhea" id="RHEA-COMP:10188"/>
        <dbReference type="Rhea" id="RHEA-COMP:10189"/>
        <dbReference type="ChEBI" id="CHEBI:57856"/>
        <dbReference type="ChEBI" id="CHEBI:59789"/>
        <dbReference type="ChEBI" id="CHEBI:74269"/>
        <dbReference type="ChEBI" id="CHEBI:74480"/>
        <dbReference type="EC" id="2.1.1.33"/>
    </reaction>
</comment>
<dbReference type="NCBIfam" id="NF001080">
    <property type="entry name" value="PRK00121.2-2"/>
    <property type="match status" value="1"/>
</dbReference>
<reference evidence="10 12" key="1">
    <citation type="submission" date="2016-01" db="EMBL/GenBank/DDBJ databases">
        <title>Draft Genome Sequences of Seven Thermophilic Sporeformers Isolated from Foods.</title>
        <authorList>
            <person name="Berendsen E.M."/>
            <person name="Wells-Bennik M.H."/>
            <person name="Krawcyk A.O."/>
            <person name="De Jong A."/>
            <person name="Holsappel S."/>
            <person name="Eijlander R.T."/>
            <person name="Kuipers O.P."/>
        </authorList>
    </citation>
    <scope>NUCLEOTIDE SEQUENCE [LARGE SCALE GENOMIC DNA]</scope>
    <source>
        <strain evidence="10 12">B4135</strain>
    </source>
</reference>
<dbReference type="GO" id="GO:0008176">
    <property type="term" value="F:tRNA (guanine(46)-N7)-methyltransferase activity"/>
    <property type="evidence" value="ECO:0007669"/>
    <property type="project" value="UniProtKB-UniRule"/>
</dbReference>
<dbReference type="NCBIfam" id="TIGR00091">
    <property type="entry name" value="tRNA (guanosine(46)-N7)-methyltransferase TrmB"/>
    <property type="match status" value="1"/>
</dbReference>
<evidence type="ECO:0000256" key="8">
    <source>
        <dbReference type="ARBA" id="ARBA00060767"/>
    </source>
</evidence>
<evidence type="ECO:0000313" key="13">
    <source>
        <dbReference type="Proteomes" id="UP000257014"/>
    </source>
</evidence>
<evidence type="ECO:0000256" key="4">
    <source>
        <dbReference type="ARBA" id="ARBA00022679"/>
    </source>
</evidence>
<keyword evidence="3 9" id="KW-0489">Methyltransferase</keyword>
<feature type="region of interest" description="Interaction with RNA" evidence="9">
    <location>
        <begin position="124"/>
        <end position="129"/>
    </location>
</feature>
<feature type="binding site" evidence="9">
    <location>
        <position position="122"/>
    </location>
    <ligand>
        <name>substrate</name>
    </ligand>
</feature>
<comment type="pathway">
    <text evidence="7 9">tRNA modification; N(7)-methylguanine-tRNA biosynthesis.</text>
</comment>
<feature type="binding site" evidence="9">
    <location>
        <position position="118"/>
    </location>
    <ligand>
        <name>S-adenosyl-L-methionine</name>
        <dbReference type="ChEBI" id="CHEBI:59789"/>
    </ligand>
</feature>
<dbReference type="InterPro" id="IPR029063">
    <property type="entry name" value="SAM-dependent_MTases_sf"/>
</dbReference>
<evidence type="ECO:0000313" key="11">
    <source>
        <dbReference type="EMBL" id="REJ30675.1"/>
    </source>
</evidence>
<keyword evidence="5 9" id="KW-0949">S-adenosyl-L-methionine</keyword>
<dbReference type="OrthoDB" id="9802090at2"/>
<dbReference type="PATRIC" id="fig|301148.3.peg.808"/>
<evidence type="ECO:0000313" key="10">
    <source>
        <dbReference type="EMBL" id="KYD12476.1"/>
    </source>
</evidence>
<evidence type="ECO:0000256" key="7">
    <source>
        <dbReference type="ARBA" id="ARBA00060552"/>
    </source>
</evidence>
<organism evidence="10 12">
    <name type="scientific">Caldibacillus debilis</name>
    <dbReference type="NCBI Taxonomy" id="301148"/>
    <lineage>
        <taxon>Bacteria</taxon>
        <taxon>Bacillati</taxon>
        <taxon>Bacillota</taxon>
        <taxon>Bacilli</taxon>
        <taxon>Bacillales</taxon>
        <taxon>Bacillaceae</taxon>
        <taxon>Caldibacillus</taxon>
    </lineage>
</organism>
<keyword evidence="4 9" id="KW-0808">Transferase</keyword>
<dbReference type="Proteomes" id="UP000257014">
    <property type="component" value="Unassembled WGS sequence"/>
</dbReference>
<dbReference type="PANTHER" id="PTHR23417">
    <property type="entry name" value="3-DEOXY-D-MANNO-OCTULOSONIC-ACID TRANSFERASE/TRNA GUANINE-N 7 - -METHYLTRANSFERASE"/>
    <property type="match status" value="1"/>
</dbReference>
<dbReference type="HAMAP" id="MF_01057">
    <property type="entry name" value="tRNA_methyltr_TrmB"/>
    <property type="match status" value="1"/>
</dbReference>
<keyword evidence="6 9" id="KW-0819">tRNA processing</keyword>
<comment type="caution">
    <text evidence="10">The sequence shown here is derived from an EMBL/GenBank/DDBJ whole genome shotgun (WGS) entry which is preliminary data.</text>
</comment>
<comment type="similarity">
    <text evidence="8 9">Belongs to the class I-like SAM-binding methyltransferase superfamily. TrmB family.</text>
</comment>
<dbReference type="CDD" id="cd02440">
    <property type="entry name" value="AdoMet_MTases"/>
    <property type="match status" value="1"/>
</dbReference>
<feature type="binding site" evidence="9">
    <location>
        <position position="69"/>
    </location>
    <ligand>
        <name>S-adenosyl-L-methionine</name>
        <dbReference type="ChEBI" id="CHEBI:59789"/>
    </ligand>
</feature>
<protein>
    <recommendedName>
        <fullName evidence="9">tRNA (guanine-N(7)-)-methyltransferase</fullName>
        <ecNumber evidence="9">2.1.1.33</ecNumber>
    </recommendedName>
    <alternativeName>
        <fullName evidence="9">tRNA (guanine(46)-N(7))-methyltransferase</fullName>
    </alternativeName>
    <alternativeName>
        <fullName evidence="9">tRNA(m7G46)-methyltransferase</fullName>
    </alternativeName>
</protein>
<dbReference type="Proteomes" id="UP000075683">
    <property type="component" value="Unassembled WGS sequence"/>
</dbReference>
<dbReference type="PROSITE" id="PS51625">
    <property type="entry name" value="SAM_MT_TRMB"/>
    <property type="match status" value="1"/>
</dbReference>
<dbReference type="EMBL" id="LQYT01000092">
    <property type="protein sequence ID" value="KYD12476.1"/>
    <property type="molecule type" value="Genomic_DNA"/>
</dbReference>
<dbReference type="GO" id="GO:0043527">
    <property type="term" value="C:tRNA methyltransferase complex"/>
    <property type="evidence" value="ECO:0007669"/>
    <property type="project" value="TreeGrafter"/>
</dbReference>
<evidence type="ECO:0000256" key="1">
    <source>
        <dbReference type="ARBA" id="ARBA00000142"/>
    </source>
</evidence>
<dbReference type="FunFam" id="3.40.50.150:FF:000035">
    <property type="entry name" value="tRNA (guanine-N(7)-)-methyltransferase"/>
    <property type="match status" value="1"/>
</dbReference>
<sequence length="216" mass="25613">MRLRNKPWAKEKILQHPQQVIPEPEKYAGKWRELFQNENPIHLEIGTGKGKFITEMGKKFPEINFIGIEAYDSVIVTALDRLLESGLENVKLIRMNARMLTEIFGAGEVERIYLNFSDPWPKRRHEKRRLTHKNFLQMYERILVPNGEIHLKTDNQQFFEYSLVSFSQYGFVLKEVSLDLHQSEFQKENIMTEYEEKFSQKGNKIFRCAVYLPEKA</sequence>
<dbReference type="SUPFAM" id="SSF53335">
    <property type="entry name" value="S-adenosyl-L-methionine-dependent methyltransferases"/>
    <property type="match status" value="1"/>
</dbReference>
<dbReference type="UniPathway" id="UPA00989"/>
<dbReference type="STRING" id="301148.B4135_3040"/>
<dbReference type="InterPro" id="IPR003358">
    <property type="entry name" value="tRNA_(Gua-N-7)_MeTrfase_Trmb"/>
</dbReference>
<evidence type="ECO:0000256" key="2">
    <source>
        <dbReference type="ARBA" id="ARBA00003015"/>
    </source>
</evidence>
<feature type="binding site" evidence="9">
    <location>
        <position position="154"/>
    </location>
    <ligand>
        <name>substrate</name>
    </ligand>
</feature>
<evidence type="ECO:0000256" key="6">
    <source>
        <dbReference type="ARBA" id="ARBA00022694"/>
    </source>
</evidence>
<evidence type="ECO:0000256" key="9">
    <source>
        <dbReference type="HAMAP-Rule" id="MF_01057"/>
    </source>
</evidence>
<evidence type="ECO:0000313" key="12">
    <source>
        <dbReference type="Proteomes" id="UP000075683"/>
    </source>
</evidence>
<feature type="binding site" evidence="9">
    <location>
        <begin position="192"/>
        <end position="195"/>
    </location>
    <ligand>
        <name>substrate</name>
    </ligand>
</feature>
<dbReference type="EMBL" id="QEWE01000009">
    <property type="protein sequence ID" value="REJ30675.1"/>
    <property type="molecule type" value="Genomic_DNA"/>
</dbReference>
<gene>
    <name evidence="9" type="primary">trmB</name>
    <name evidence="10" type="ORF">B4135_3040</name>
    <name evidence="11" type="ORF">C6P37_02920</name>
</gene>